<organism evidence="3 4">
    <name type="scientific">Lichenicola cladoniae</name>
    <dbReference type="NCBI Taxonomy" id="1484109"/>
    <lineage>
        <taxon>Bacteria</taxon>
        <taxon>Pseudomonadati</taxon>
        <taxon>Pseudomonadota</taxon>
        <taxon>Alphaproteobacteria</taxon>
        <taxon>Acetobacterales</taxon>
        <taxon>Acetobacteraceae</taxon>
        <taxon>Lichenicola</taxon>
    </lineage>
</organism>
<accession>A0A6M8HG93</accession>
<dbReference type="NCBIfam" id="NF003501">
    <property type="entry name" value="PRK05170.1-5"/>
    <property type="match status" value="1"/>
</dbReference>
<evidence type="ECO:0000256" key="1">
    <source>
        <dbReference type="HAMAP-Rule" id="MF_00676"/>
    </source>
</evidence>
<dbReference type="KEGG" id="lck:HN018_00365"/>
<feature type="region of interest" description="Disordered" evidence="2">
    <location>
        <begin position="144"/>
        <end position="164"/>
    </location>
</feature>
<protein>
    <recommendedName>
        <fullName evidence="1">UPF0260 protein HN018_00365</fullName>
    </recommendedName>
</protein>
<dbReference type="HAMAP" id="MF_00676">
    <property type="entry name" value="UPF0260"/>
    <property type="match status" value="1"/>
</dbReference>
<keyword evidence="4" id="KW-1185">Reference proteome</keyword>
<sequence length="178" mass="19658">MRAPAPFWKTKPLEEMTTVEWESLCDGCGRCCLHKLRDEDTDEILHTNVACRLLDTNSCGCADYPRRQTKVPDCVQLTPAAVHEIDWLPPSCGYRRVAEGRGLAWWHPLVSGRPDTVHEAGVSVRGRAIDERKAGPLEDHVVEWPGRAPRPVRPASSGAPAVQPRFTIVASGSNSGKR</sequence>
<dbReference type="InterPro" id="IPR005358">
    <property type="entry name" value="Puta_zinc/iron-chelating_dom"/>
</dbReference>
<evidence type="ECO:0000313" key="3">
    <source>
        <dbReference type="EMBL" id="QKE88712.1"/>
    </source>
</evidence>
<dbReference type="Proteomes" id="UP000500767">
    <property type="component" value="Chromosome"/>
</dbReference>
<dbReference type="PANTHER" id="PTHR37421">
    <property type="entry name" value="UPF0260 PROTEIN YCGN"/>
    <property type="match status" value="1"/>
</dbReference>
<dbReference type="PANTHER" id="PTHR37421:SF1">
    <property type="entry name" value="UPF0260 PROTEIN YCGN"/>
    <property type="match status" value="1"/>
</dbReference>
<reference evidence="3 4" key="1">
    <citation type="journal article" date="2014" name="World J. Microbiol. Biotechnol.">
        <title>Biodiversity and physiological characteristics of Antarctic and Arctic lichens-associated bacteria.</title>
        <authorList>
            <person name="Lee Y.M."/>
            <person name="Kim E.H."/>
            <person name="Lee H.K."/>
            <person name="Hong S.G."/>
        </authorList>
    </citation>
    <scope>NUCLEOTIDE SEQUENCE [LARGE SCALE GENOMIC DNA]</scope>
    <source>
        <strain evidence="3 4">PAMC 26569</strain>
    </source>
</reference>
<evidence type="ECO:0000313" key="4">
    <source>
        <dbReference type="Proteomes" id="UP000500767"/>
    </source>
</evidence>
<dbReference type="RefSeq" id="WP_171837189.1">
    <property type="nucleotide sequence ID" value="NZ_CP053708.1"/>
</dbReference>
<name>A0A6M8HG93_9PROT</name>
<dbReference type="Pfam" id="PF03692">
    <property type="entry name" value="CxxCxxCC"/>
    <property type="match status" value="1"/>
</dbReference>
<dbReference type="InterPro" id="IPR008228">
    <property type="entry name" value="UCP006173"/>
</dbReference>
<evidence type="ECO:0000256" key="2">
    <source>
        <dbReference type="SAM" id="MobiDB-lite"/>
    </source>
</evidence>
<proteinExistence type="inferred from homology"/>
<gene>
    <name evidence="3" type="ORF">HN018_00365</name>
</gene>
<dbReference type="NCBIfam" id="NF003507">
    <property type="entry name" value="PRK05170.2-5"/>
    <property type="match status" value="1"/>
</dbReference>
<dbReference type="EMBL" id="CP053708">
    <property type="protein sequence ID" value="QKE88712.1"/>
    <property type="molecule type" value="Genomic_DNA"/>
</dbReference>
<comment type="similarity">
    <text evidence="1">Belongs to the UPF0260 family.</text>
</comment>
<dbReference type="AlphaFoldDB" id="A0A6M8HG93"/>